<comment type="caution">
    <text evidence="10">The sequence shown here is derived from an EMBL/GenBank/DDBJ whole genome shotgun (WGS) entry which is preliminary data.</text>
</comment>
<evidence type="ECO:0000256" key="9">
    <source>
        <dbReference type="SAM" id="MobiDB-lite"/>
    </source>
</evidence>
<dbReference type="InterPro" id="IPR040309">
    <property type="entry name" value="Naf1"/>
</dbReference>
<feature type="region of interest" description="Disordered" evidence="9">
    <location>
        <begin position="51"/>
        <end position="70"/>
    </location>
</feature>
<evidence type="ECO:0000256" key="5">
    <source>
        <dbReference type="ARBA" id="ARBA00022552"/>
    </source>
</evidence>
<evidence type="ECO:0000256" key="8">
    <source>
        <dbReference type="ARBA" id="ARBA00023242"/>
    </source>
</evidence>
<evidence type="ECO:0000256" key="1">
    <source>
        <dbReference type="ARBA" id="ARBA00004123"/>
    </source>
</evidence>
<dbReference type="EMBL" id="CANHGI010000004">
    <property type="protein sequence ID" value="CAI5448031.1"/>
    <property type="molecule type" value="Genomic_DNA"/>
</dbReference>
<feature type="region of interest" description="Disordered" evidence="9">
    <location>
        <begin position="280"/>
        <end position="328"/>
    </location>
</feature>
<feature type="compositionally biased region" description="Polar residues" evidence="9">
    <location>
        <begin position="387"/>
        <end position="397"/>
    </location>
</feature>
<comment type="similarity">
    <text evidence="2">Belongs to the NAF1 family.</text>
</comment>
<evidence type="ECO:0000313" key="10">
    <source>
        <dbReference type="EMBL" id="CAI5448031.1"/>
    </source>
</evidence>
<keyword evidence="11" id="KW-1185">Reference proteome</keyword>
<protein>
    <recommendedName>
        <fullName evidence="3">H/ACA ribonucleoprotein complex non-core subunit NAF1</fullName>
    </recommendedName>
</protein>
<organism evidence="10 11">
    <name type="scientific">Caenorhabditis angaria</name>
    <dbReference type="NCBI Taxonomy" id="860376"/>
    <lineage>
        <taxon>Eukaryota</taxon>
        <taxon>Metazoa</taxon>
        <taxon>Ecdysozoa</taxon>
        <taxon>Nematoda</taxon>
        <taxon>Chromadorea</taxon>
        <taxon>Rhabditida</taxon>
        <taxon>Rhabditina</taxon>
        <taxon>Rhabditomorpha</taxon>
        <taxon>Rhabditoidea</taxon>
        <taxon>Rhabditidae</taxon>
        <taxon>Peloderinae</taxon>
        <taxon>Caenorhabditis</taxon>
    </lineage>
</organism>
<dbReference type="Pfam" id="PF04410">
    <property type="entry name" value="Gar1"/>
    <property type="match status" value="1"/>
</dbReference>
<keyword evidence="7" id="KW-0694">RNA-binding</keyword>
<dbReference type="PANTHER" id="PTHR31633:SF1">
    <property type="entry name" value="H_ACA RIBONUCLEOPROTEIN COMPLEX NON-CORE SUBUNIT NAF1"/>
    <property type="match status" value="1"/>
</dbReference>
<dbReference type="GO" id="GO:0003723">
    <property type="term" value="F:RNA binding"/>
    <property type="evidence" value="ECO:0007669"/>
    <property type="project" value="UniProtKB-KW"/>
</dbReference>
<keyword evidence="6" id="KW-0597">Phosphoprotein</keyword>
<dbReference type="AlphaFoldDB" id="A0A9P1N4U6"/>
<gene>
    <name evidence="10" type="ORF">CAMP_LOCUS10668</name>
</gene>
<dbReference type="InterPro" id="IPR038664">
    <property type="entry name" value="Gar1/Naf1_Cbf5-bd_sf"/>
</dbReference>
<dbReference type="InterPro" id="IPR009000">
    <property type="entry name" value="Transl_B-barrel_sf"/>
</dbReference>
<reference evidence="10" key="1">
    <citation type="submission" date="2022-11" db="EMBL/GenBank/DDBJ databases">
        <authorList>
            <person name="Kikuchi T."/>
        </authorList>
    </citation>
    <scope>NUCLEOTIDE SEQUENCE</scope>
    <source>
        <strain evidence="10">PS1010</strain>
    </source>
</reference>
<evidence type="ECO:0000256" key="2">
    <source>
        <dbReference type="ARBA" id="ARBA00009801"/>
    </source>
</evidence>
<keyword evidence="8" id="KW-0539">Nucleus</keyword>
<dbReference type="GO" id="GO:0005732">
    <property type="term" value="C:sno(s)RNA-containing ribonucleoprotein complex"/>
    <property type="evidence" value="ECO:0007669"/>
    <property type="project" value="InterPro"/>
</dbReference>
<feature type="compositionally biased region" description="Polar residues" evidence="9">
    <location>
        <begin position="290"/>
        <end position="299"/>
    </location>
</feature>
<keyword evidence="4" id="KW-0690">Ribosome biogenesis</keyword>
<evidence type="ECO:0000256" key="4">
    <source>
        <dbReference type="ARBA" id="ARBA00022517"/>
    </source>
</evidence>
<comment type="subcellular location">
    <subcellularLocation>
        <location evidence="1">Nucleus</location>
    </subcellularLocation>
</comment>
<proteinExistence type="inferred from homology"/>
<dbReference type="OrthoDB" id="21550at2759"/>
<dbReference type="InterPro" id="IPR007504">
    <property type="entry name" value="H/ACA_rnp_Gar1/Naf1"/>
</dbReference>
<dbReference type="Gene3D" id="2.40.10.230">
    <property type="entry name" value="Probable tRNA pseudouridine synthase domain"/>
    <property type="match status" value="1"/>
</dbReference>
<sequence>MEEDFVIDRTPIVSDATVVPKKPTEPIEVEPEPCPFQEMLPAMNEIRKAPSVHSYGGDTESEFDLSDDDSDFGTDFRADALDSDEEFDKLITISSKLIEKIHKKEYSEDGSNSEKKKQKELKKDVSKISHEYDDLPPLENLSITCQKSTLVEFGKVEKIVDCMVLIESTSNDVLDFDSYVFDEEGKAFGQIYDIFGQVKNPGYVVRFNTSEEASITPIGMKLYYAPDNETYSKTPFRGLNLAAANRETLMKLNQKLDRQSEIERKKNMIVGVDSDIEFSDDEAEKEFRNSKPQSSNTQGLPRENRKRDRRGGGTARVRFNNDCNNGGVGGQNRNMMQGNSQGNQFAPRPYQSWNWHNANAPRPYRRDFDGPVQALPNNSSPAPAATQALSNNSSDTNPYAEFGITDSFSGRFGV</sequence>
<evidence type="ECO:0000256" key="7">
    <source>
        <dbReference type="ARBA" id="ARBA00022884"/>
    </source>
</evidence>
<accession>A0A9P1N4U6</accession>
<dbReference type="GO" id="GO:0001522">
    <property type="term" value="P:pseudouridine synthesis"/>
    <property type="evidence" value="ECO:0007669"/>
    <property type="project" value="InterPro"/>
</dbReference>
<evidence type="ECO:0000313" key="11">
    <source>
        <dbReference type="Proteomes" id="UP001152747"/>
    </source>
</evidence>
<dbReference type="GO" id="GO:0006364">
    <property type="term" value="P:rRNA processing"/>
    <property type="evidence" value="ECO:0007669"/>
    <property type="project" value="UniProtKB-KW"/>
</dbReference>
<feature type="compositionally biased region" description="Acidic residues" evidence="9">
    <location>
        <begin position="59"/>
        <end position="70"/>
    </location>
</feature>
<dbReference type="PANTHER" id="PTHR31633">
    <property type="entry name" value="H/ACA RIBONUCLEOPROTEIN COMPLEX NON-CORE SUBUNIT NAF1"/>
    <property type="match status" value="1"/>
</dbReference>
<evidence type="ECO:0000256" key="3">
    <source>
        <dbReference type="ARBA" id="ARBA00021438"/>
    </source>
</evidence>
<feature type="region of interest" description="Disordered" evidence="9">
    <location>
        <begin position="377"/>
        <end position="399"/>
    </location>
</feature>
<dbReference type="Proteomes" id="UP001152747">
    <property type="component" value="Unassembled WGS sequence"/>
</dbReference>
<dbReference type="SUPFAM" id="SSF50447">
    <property type="entry name" value="Translation proteins"/>
    <property type="match status" value="1"/>
</dbReference>
<dbReference type="GO" id="GO:0005634">
    <property type="term" value="C:nucleus"/>
    <property type="evidence" value="ECO:0007669"/>
    <property type="project" value="UniProtKB-SubCell"/>
</dbReference>
<name>A0A9P1N4U6_9PELO</name>
<evidence type="ECO:0000256" key="6">
    <source>
        <dbReference type="ARBA" id="ARBA00022553"/>
    </source>
</evidence>
<keyword evidence="5" id="KW-0698">rRNA processing</keyword>
<dbReference type="GO" id="GO:0000493">
    <property type="term" value="P:box H/ACA snoRNP assembly"/>
    <property type="evidence" value="ECO:0007669"/>
    <property type="project" value="InterPro"/>
</dbReference>